<dbReference type="EMBL" id="MDYQ01000162">
    <property type="protein sequence ID" value="PRP80076.1"/>
    <property type="molecule type" value="Genomic_DNA"/>
</dbReference>
<organism evidence="10 11">
    <name type="scientific">Planoprotostelium fungivorum</name>
    <dbReference type="NCBI Taxonomy" id="1890364"/>
    <lineage>
        <taxon>Eukaryota</taxon>
        <taxon>Amoebozoa</taxon>
        <taxon>Evosea</taxon>
        <taxon>Variosea</taxon>
        <taxon>Cavosteliida</taxon>
        <taxon>Cavosteliaceae</taxon>
        <taxon>Planoprotostelium</taxon>
    </lineage>
</organism>
<name>A0A2P6N7Z2_9EUKA</name>
<dbReference type="InterPro" id="IPR003960">
    <property type="entry name" value="ATPase_AAA_CS"/>
</dbReference>
<dbReference type="InterPro" id="IPR050304">
    <property type="entry name" value="MT-severing_AAA_ATPase"/>
</dbReference>
<dbReference type="PROSITE" id="PS00674">
    <property type="entry name" value="AAA"/>
    <property type="match status" value="1"/>
</dbReference>
<dbReference type="FunCoup" id="A0A2P6N7Z2">
    <property type="interactions" value="2"/>
</dbReference>
<dbReference type="Pfam" id="PF17862">
    <property type="entry name" value="AAA_lid_3"/>
    <property type="match status" value="1"/>
</dbReference>
<dbReference type="GO" id="GO:0008568">
    <property type="term" value="F:microtubule severing ATPase activity"/>
    <property type="evidence" value="ECO:0007669"/>
    <property type="project" value="UniProtKB-EC"/>
</dbReference>
<keyword evidence="3 8" id="KW-0067">ATP-binding</keyword>
<dbReference type="InterPro" id="IPR027417">
    <property type="entry name" value="P-loop_NTPase"/>
</dbReference>
<comment type="similarity">
    <text evidence="8">Belongs to the AAA ATPase family.</text>
</comment>
<evidence type="ECO:0000256" key="2">
    <source>
        <dbReference type="ARBA" id="ARBA00022741"/>
    </source>
</evidence>
<dbReference type="FunFam" id="3.40.50.300:FF:000093">
    <property type="entry name" value="Fidgetin-like 1"/>
    <property type="match status" value="1"/>
</dbReference>
<evidence type="ECO:0000256" key="6">
    <source>
        <dbReference type="ARBA" id="ARBA00036378"/>
    </source>
</evidence>
<dbReference type="InterPro" id="IPR015415">
    <property type="entry name" value="Spast_Vps4_C"/>
</dbReference>
<feature type="domain" description="AAA+ ATPase" evidence="9">
    <location>
        <begin position="233"/>
        <end position="369"/>
    </location>
</feature>
<evidence type="ECO:0000313" key="10">
    <source>
        <dbReference type="EMBL" id="PRP80076.1"/>
    </source>
</evidence>
<keyword evidence="4" id="KW-0472">Membrane</keyword>
<dbReference type="OrthoDB" id="10251136at2759"/>
<comment type="caution">
    <text evidence="10">The sequence shown here is derived from an EMBL/GenBank/DDBJ whole genome shotgun (WGS) entry which is preliminary data.</text>
</comment>
<dbReference type="AlphaFoldDB" id="A0A2P6N7Z2"/>
<evidence type="ECO:0000256" key="3">
    <source>
        <dbReference type="ARBA" id="ARBA00022840"/>
    </source>
</evidence>
<reference evidence="10 11" key="1">
    <citation type="journal article" date="2018" name="Genome Biol. Evol.">
        <title>Multiple Roots of Fruiting Body Formation in Amoebozoa.</title>
        <authorList>
            <person name="Hillmann F."/>
            <person name="Forbes G."/>
            <person name="Novohradska S."/>
            <person name="Ferling I."/>
            <person name="Riege K."/>
            <person name="Groth M."/>
            <person name="Westermann M."/>
            <person name="Marz M."/>
            <person name="Spaller T."/>
            <person name="Winckler T."/>
            <person name="Schaap P."/>
            <person name="Glockner G."/>
        </authorList>
    </citation>
    <scope>NUCLEOTIDE SEQUENCE [LARGE SCALE GENOMIC DNA]</scope>
    <source>
        <strain evidence="10 11">Jena</strain>
    </source>
</reference>
<evidence type="ECO:0000256" key="4">
    <source>
        <dbReference type="ARBA" id="ARBA00023136"/>
    </source>
</evidence>
<proteinExistence type="inferred from homology"/>
<dbReference type="InterPro" id="IPR003593">
    <property type="entry name" value="AAA+_ATPase"/>
</dbReference>
<dbReference type="FunFam" id="1.10.8.60:FF:000022">
    <property type="entry name" value="Fidgetin like 1"/>
    <property type="match status" value="1"/>
</dbReference>
<dbReference type="EC" id="5.6.1.1" evidence="7"/>
<sequence length="512" mass="56898">MPCLFSAFSFMASYARAPAQTSSVEELKKLQRQSFDIVSGGLDIDEVDPIQAMGLYKRGITIMRQAVRMNFGPNETEARLIQDKMQQNMEQIEDRCRTIEERVASRKPIGTVNALSFPVTHGRPSSQIIAPPTYVAGAIPSKYEKSMENLKSIPQSVVQATNASTELKKKAAFEKLKTMDPKIRDIILNEVVMDNPGIGWDHISGLESAKQALQEAAVLPLLRPDIFRGLRSPARGVLLFGPPGNGKTFLARCMASECDAVFFGISASSLTSKWVGDSEKLVRCLFTAARNLQPAIVFIDEIDSILGERSTQENESSRRLKTEFLVQFDGVNTSDSDQVVVIGATNRPQDLDEAVRRRLVKRIYVPLPDTEARLSIIKNLLSKESNIDIKADQMKQLARRTNGYSGSDLAALCKNAALEPVRELGASIKNMPLDQLRPINYEDFNHAIKKSKPSVSAESVEAFEEWEKQFGSTKKDKKLVAYARNRTAVVGATIQSTTPILRKLVRSRLRHL</sequence>
<dbReference type="Pfam" id="PF00004">
    <property type="entry name" value="AAA"/>
    <property type="match status" value="1"/>
</dbReference>
<dbReference type="Proteomes" id="UP000241769">
    <property type="component" value="Unassembled WGS sequence"/>
</dbReference>
<keyword evidence="1" id="KW-0493">Microtubule</keyword>
<dbReference type="GO" id="GO:0005524">
    <property type="term" value="F:ATP binding"/>
    <property type="evidence" value="ECO:0007669"/>
    <property type="project" value="UniProtKB-KW"/>
</dbReference>
<evidence type="ECO:0000256" key="7">
    <source>
        <dbReference type="ARBA" id="ARBA00038871"/>
    </source>
</evidence>
<dbReference type="SUPFAM" id="SSF52540">
    <property type="entry name" value="P-loop containing nucleoside triphosphate hydrolases"/>
    <property type="match status" value="1"/>
</dbReference>
<keyword evidence="5" id="KW-0413">Isomerase</keyword>
<accession>A0A2P6N7Z2</accession>
<evidence type="ECO:0000256" key="5">
    <source>
        <dbReference type="ARBA" id="ARBA00023235"/>
    </source>
</evidence>
<keyword evidence="11" id="KW-1185">Reference proteome</keyword>
<dbReference type="Gene3D" id="3.40.50.300">
    <property type="entry name" value="P-loop containing nucleotide triphosphate hydrolases"/>
    <property type="match status" value="1"/>
</dbReference>
<gene>
    <name evidence="10" type="ORF">PROFUN_10759</name>
</gene>
<dbReference type="PANTHER" id="PTHR23074:SF86">
    <property type="entry name" value="SPASTIN"/>
    <property type="match status" value="1"/>
</dbReference>
<keyword evidence="2 8" id="KW-0547">Nucleotide-binding</keyword>
<dbReference type="Gene3D" id="1.20.58.80">
    <property type="entry name" value="Phosphotransferase system, lactose/cellobiose-type IIA subunit"/>
    <property type="match status" value="1"/>
</dbReference>
<dbReference type="GO" id="GO:0016887">
    <property type="term" value="F:ATP hydrolysis activity"/>
    <property type="evidence" value="ECO:0007669"/>
    <property type="project" value="InterPro"/>
</dbReference>
<protein>
    <recommendedName>
        <fullName evidence="7">microtubule-severing ATPase</fullName>
        <ecNumber evidence="7">5.6.1.1</ecNumber>
    </recommendedName>
</protein>
<dbReference type="GO" id="GO:0005874">
    <property type="term" value="C:microtubule"/>
    <property type="evidence" value="ECO:0007669"/>
    <property type="project" value="UniProtKB-KW"/>
</dbReference>
<comment type="catalytic activity">
    <reaction evidence="6">
        <text>n ATP + n H2O + a microtubule = n ADP + n phosphate + (n+1) alpha/beta tubulin heterodimers.</text>
        <dbReference type="EC" id="5.6.1.1"/>
    </reaction>
</comment>
<evidence type="ECO:0000256" key="8">
    <source>
        <dbReference type="RuleBase" id="RU003651"/>
    </source>
</evidence>
<dbReference type="InterPro" id="IPR003959">
    <property type="entry name" value="ATPase_AAA_core"/>
</dbReference>
<evidence type="ECO:0000313" key="11">
    <source>
        <dbReference type="Proteomes" id="UP000241769"/>
    </source>
</evidence>
<evidence type="ECO:0000256" key="1">
    <source>
        <dbReference type="ARBA" id="ARBA00022701"/>
    </source>
</evidence>
<dbReference type="Pfam" id="PF09336">
    <property type="entry name" value="Vps4_C"/>
    <property type="match status" value="1"/>
</dbReference>
<dbReference type="PANTHER" id="PTHR23074">
    <property type="entry name" value="AAA DOMAIN-CONTAINING"/>
    <property type="match status" value="1"/>
</dbReference>
<dbReference type="SMART" id="SM00382">
    <property type="entry name" value="AAA"/>
    <property type="match status" value="1"/>
</dbReference>
<evidence type="ECO:0000259" key="9">
    <source>
        <dbReference type="SMART" id="SM00382"/>
    </source>
</evidence>
<dbReference type="STRING" id="1890364.A0A2P6N7Z2"/>
<dbReference type="InParanoid" id="A0A2P6N7Z2"/>
<dbReference type="Gene3D" id="1.10.8.60">
    <property type="match status" value="1"/>
</dbReference>
<dbReference type="InterPro" id="IPR041569">
    <property type="entry name" value="AAA_lid_3"/>
</dbReference>